<dbReference type="RefSeq" id="WP_092500668.1">
    <property type="nucleotide sequence ID" value="NZ_FNFV01000005.1"/>
</dbReference>
<dbReference type="InterPro" id="IPR036425">
    <property type="entry name" value="MoaB/Mog-like_dom_sf"/>
</dbReference>
<accession>A0A1G9F6K0</accession>
<evidence type="ECO:0000313" key="1">
    <source>
        <dbReference type="EMBL" id="SDK84012.1"/>
    </source>
</evidence>
<dbReference type="AlphaFoldDB" id="A0A1G9F6K0"/>
<dbReference type="EMBL" id="FNFV01000005">
    <property type="protein sequence ID" value="SDK84012.1"/>
    <property type="molecule type" value="Genomic_DNA"/>
</dbReference>
<keyword evidence="2" id="KW-1185">Reference proteome</keyword>
<proteinExistence type="predicted"/>
<organism evidence="1 2">
    <name type="scientific">Meinhardsimonia xiamenensis</name>
    <dbReference type="NCBI Taxonomy" id="990712"/>
    <lineage>
        <taxon>Bacteria</taxon>
        <taxon>Pseudomonadati</taxon>
        <taxon>Pseudomonadota</taxon>
        <taxon>Alphaproteobacteria</taxon>
        <taxon>Rhodobacterales</taxon>
        <taxon>Paracoccaceae</taxon>
        <taxon>Meinhardsimonia</taxon>
    </lineage>
</organism>
<sequence length="331" mass="33825">MRFGPVPVAAAEGAILAHSVPVEGGRIRKGQLLQADDIARLAAAGLGEVVVARLEPGDMGEDAAAEVVAAALVPQPEAAGLTLTPAATGRVNVYARGPGVLRVDAAAIHAANRVDPMITIATLPDFSRTGERLMVATVKIISYGVPAASVEAAALAARGALRVAPVRLKTASLIITDIGSGPGKGEEATRARLAALGMELAEVRVVPHRVGLLAGALAEVTTDLALILTASATSDPRDVGPEAVRRAGGVVERFGMPVDPGNLLFLGRIGARPVIGLPGCARSPALNGADWVLERVVCGLWPSADDIAAMGVGGLLKDIPARGLMRERARR</sequence>
<name>A0A1G9F6K0_9RHOB</name>
<reference evidence="2" key="1">
    <citation type="submission" date="2016-10" db="EMBL/GenBank/DDBJ databases">
        <authorList>
            <person name="Varghese N."/>
            <person name="Submissions S."/>
        </authorList>
    </citation>
    <scope>NUCLEOTIDE SEQUENCE [LARGE SCALE GENOMIC DNA]</scope>
    <source>
        <strain evidence="2">CGMCC 1.10789</strain>
    </source>
</reference>
<dbReference type="SUPFAM" id="SSF53218">
    <property type="entry name" value="Molybdenum cofactor biosynthesis proteins"/>
    <property type="match status" value="1"/>
</dbReference>
<protein>
    <submittedName>
        <fullName evidence="1">Molybdenum cofactor cytidylyltransferase</fullName>
    </submittedName>
</protein>
<gene>
    <name evidence="1" type="ORF">SAMN05216257_10561</name>
</gene>
<evidence type="ECO:0000313" key="2">
    <source>
        <dbReference type="Proteomes" id="UP000199328"/>
    </source>
</evidence>
<dbReference type="UniPathway" id="UPA00344"/>
<dbReference type="Gene3D" id="3.40.980.10">
    <property type="entry name" value="MoaB/Mog-like domain"/>
    <property type="match status" value="1"/>
</dbReference>
<dbReference type="Proteomes" id="UP000199328">
    <property type="component" value="Unassembled WGS sequence"/>
</dbReference>
<dbReference type="OrthoDB" id="9779263at2"/>
<keyword evidence="1" id="KW-0808">Transferase</keyword>
<dbReference type="STRING" id="990712.SAMN05216257_10561"/>
<dbReference type="CDD" id="cd03522">
    <property type="entry name" value="MoeA_like"/>
    <property type="match status" value="1"/>
</dbReference>
<keyword evidence="1" id="KW-0548">Nucleotidyltransferase</keyword>
<dbReference type="GO" id="GO:0016779">
    <property type="term" value="F:nucleotidyltransferase activity"/>
    <property type="evidence" value="ECO:0007669"/>
    <property type="project" value="UniProtKB-KW"/>
</dbReference>